<reference evidence="1 2" key="1">
    <citation type="journal article" date="2018" name="Sci. Rep.">
        <title>Genomic signatures of local adaptation to the degree of environmental predictability in rotifers.</title>
        <authorList>
            <person name="Franch-Gras L."/>
            <person name="Hahn C."/>
            <person name="Garcia-Roger E.M."/>
            <person name="Carmona M.J."/>
            <person name="Serra M."/>
            <person name="Gomez A."/>
        </authorList>
    </citation>
    <scope>NUCLEOTIDE SEQUENCE [LARGE SCALE GENOMIC DNA]</scope>
    <source>
        <strain evidence="1">HYR1</strain>
    </source>
</reference>
<organism evidence="1 2">
    <name type="scientific">Brachionus plicatilis</name>
    <name type="common">Marine rotifer</name>
    <name type="synonym">Brachionus muelleri</name>
    <dbReference type="NCBI Taxonomy" id="10195"/>
    <lineage>
        <taxon>Eukaryota</taxon>
        <taxon>Metazoa</taxon>
        <taxon>Spiralia</taxon>
        <taxon>Gnathifera</taxon>
        <taxon>Rotifera</taxon>
        <taxon>Eurotatoria</taxon>
        <taxon>Monogononta</taxon>
        <taxon>Pseudotrocha</taxon>
        <taxon>Ploima</taxon>
        <taxon>Brachionidae</taxon>
        <taxon>Brachionus</taxon>
    </lineage>
</organism>
<protein>
    <submittedName>
        <fullName evidence="1">Uncharacterized protein</fullName>
    </submittedName>
</protein>
<evidence type="ECO:0000313" key="1">
    <source>
        <dbReference type="EMBL" id="RNA08091.1"/>
    </source>
</evidence>
<name>A0A3M7QAV3_BRAPC</name>
<dbReference type="AlphaFoldDB" id="A0A3M7QAV3"/>
<dbReference type="EMBL" id="REGN01006858">
    <property type="protein sequence ID" value="RNA08091.1"/>
    <property type="molecule type" value="Genomic_DNA"/>
</dbReference>
<gene>
    <name evidence="1" type="ORF">BpHYR1_031551</name>
</gene>
<comment type="caution">
    <text evidence="1">The sequence shown here is derived from an EMBL/GenBank/DDBJ whole genome shotgun (WGS) entry which is preliminary data.</text>
</comment>
<dbReference type="Proteomes" id="UP000276133">
    <property type="component" value="Unassembled WGS sequence"/>
</dbReference>
<evidence type="ECO:0000313" key="2">
    <source>
        <dbReference type="Proteomes" id="UP000276133"/>
    </source>
</evidence>
<accession>A0A3M7QAV3</accession>
<keyword evidence="2" id="KW-1185">Reference proteome</keyword>
<sequence length="100" mass="11645">MTYSKTRNSAFYFVLSVQFRDLGVVLKYRFLVKNNQKISQKTKLRLNLIKEIFKTLQFEKLIKLQKPDFTFGGLPRFLFGSTSHGITSSAFRFFGRPGPL</sequence>
<proteinExistence type="predicted"/>